<evidence type="ECO:0000313" key="5">
    <source>
        <dbReference type="Proteomes" id="UP000192472"/>
    </source>
</evidence>
<dbReference type="STRING" id="692418.SAMN04488029_2580"/>
<reference evidence="4 5" key="1">
    <citation type="submission" date="2017-04" db="EMBL/GenBank/DDBJ databases">
        <authorList>
            <person name="Afonso C.L."/>
            <person name="Miller P.J."/>
            <person name="Scott M.A."/>
            <person name="Spackman E."/>
            <person name="Goraichik I."/>
            <person name="Dimitrov K.M."/>
            <person name="Suarez D.L."/>
            <person name="Swayne D.E."/>
        </authorList>
    </citation>
    <scope>NUCLEOTIDE SEQUENCE [LARGE SCALE GENOMIC DNA]</scope>
    <source>
        <strain evidence="4 5">DSM 26133</strain>
    </source>
</reference>
<dbReference type="Pfam" id="PF04397">
    <property type="entry name" value="LytTR"/>
    <property type="match status" value="1"/>
</dbReference>
<evidence type="ECO:0000256" key="1">
    <source>
        <dbReference type="PROSITE-ProRule" id="PRU00169"/>
    </source>
</evidence>
<dbReference type="Proteomes" id="UP000192472">
    <property type="component" value="Unassembled WGS sequence"/>
</dbReference>
<dbReference type="InterPro" id="IPR011006">
    <property type="entry name" value="CheY-like_superfamily"/>
</dbReference>
<dbReference type="RefSeq" id="WP_084373259.1">
    <property type="nucleotide sequence ID" value="NZ_FWYF01000003.1"/>
</dbReference>
<dbReference type="SMART" id="SM00448">
    <property type="entry name" value="REC"/>
    <property type="match status" value="1"/>
</dbReference>
<dbReference type="OrthoDB" id="646623at2"/>
<feature type="domain" description="HTH LytTR-type" evidence="3">
    <location>
        <begin position="145"/>
        <end position="252"/>
    </location>
</feature>
<evidence type="ECO:0000259" key="2">
    <source>
        <dbReference type="PROSITE" id="PS50110"/>
    </source>
</evidence>
<dbReference type="SUPFAM" id="SSF52172">
    <property type="entry name" value="CheY-like"/>
    <property type="match status" value="1"/>
</dbReference>
<organism evidence="4 5">
    <name type="scientific">Reichenbachiella faecimaris</name>
    <dbReference type="NCBI Taxonomy" id="692418"/>
    <lineage>
        <taxon>Bacteria</taxon>
        <taxon>Pseudomonadati</taxon>
        <taxon>Bacteroidota</taxon>
        <taxon>Cytophagia</taxon>
        <taxon>Cytophagales</taxon>
        <taxon>Reichenbachiellaceae</taxon>
        <taxon>Reichenbachiella</taxon>
    </lineage>
</organism>
<dbReference type="GO" id="GO:0000156">
    <property type="term" value="F:phosphorelay response regulator activity"/>
    <property type="evidence" value="ECO:0007669"/>
    <property type="project" value="InterPro"/>
</dbReference>
<proteinExistence type="predicted"/>
<evidence type="ECO:0000259" key="3">
    <source>
        <dbReference type="PROSITE" id="PS50930"/>
    </source>
</evidence>
<name>A0A1W2GH19_REIFA</name>
<dbReference type="InterPro" id="IPR001789">
    <property type="entry name" value="Sig_transdc_resp-reg_receiver"/>
</dbReference>
<dbReference type="Gene3D" id="3.40.50.2300">
    <property type="match status" value="1"/>
</dbReference>
<dbReference type="PROSITE" id="PS50930">
    <property type="entry name" value="HTH_LYTTR"/>
    <property type="match status" value="1"/>
</dbReference>
<dbReference type="PANTHER" id="PTHR37299">
    <property type="entry name" value="TRANSCRIPTIONAL REGULATOR-RELATED"/>
    <property type="match status" value="1"/>
</dbReference>
<feature type="domain" description="Response regulatory" evidence="2">
    <location>
        <begin position="3"/>
        <end position="115"/>
    </location>
</feature>
<keyword evidence="5" id="KW-1185">Reference proteome</keyword>
<dbReference type="EMBL" id="FWYF01000003">
    <property type="protein sequence ID" value="SMD35871.1"/>
    <property type="molecule type" value="Genomic_DNA"/>
</dbReference>
<gene>
    <name evidence="4" type="ORF">SAMN04488029_2580</name>
</gene>
<dbReference type="AlphaFoldDB" id="A0A1W2GH19"/>
<protein>
    <submittedName>
        <fullName evidence="4">Two component transcriptional regulator, LytTR family</fullName>
    </submittedName>
</protein>
<dbReference type="SMART" id="SM00850">
    <property type="entry name" value="LytTR"/>
    <property type="match status" value="1"/>
</dbReference>
<dbReference type="InterPro" id="IPR007492">
    <property type="entry name" value="LytTR_DNA-bd_dom"/>
</dbReference>
<dbReference type="PROSITE" id="PS50110">
    <property type="entry name" value="RESPONSE_REGULATORY"/>
    <property type="match status" value="1"/>
</dbReference>
<dbReference type="Gene3D" id="2.40.50.1020">
    <property type="entry name" value="LytTr DNA-binding domain"/>
    <property type="match status" value="1"/>
</dbReference>
<dbReference type="PANTHER" id="PTHR37299:SF1">
    <property type="entry name" value="STAGE 0 SPORULATION PROTEIN A HOMOLOG"/>
    <property type="match status" value="1"/>
</dbReference>
<accession>A0A1W2GH19</accession>
<feature type="modified residue" description="4-aspartylphosphate" evidence="1">
    <location>
        <position position="55"/>
    </location>
</feature>
<dbReference type="InterPro" id="IPR046947">
    <property type="entry name" value="LytR-like"/>
</dbReference>
<keyword evidence="1" id="KW-0597">Phosphoprotein</keyword>
<sequence>MTEVVIVEDERLAAEKLSRQLKNIDSQIEIVACLDSVSRAVKFLSSRSVDLIFLDVHLGDDVSFSIFEKIKIKTPIIFTTAYDQYAIKAFKLNSIDYLLKPVSKTDLKAALTKYFDGKQDQTSVDYEVLLRSLQSNDASVYQTRFMVYKGDKVKTIDVTDVAYFFAEGKYVYLVEKSGFEYLVDYTLDKLKEYLNPQRFFRINRQFIIQICAIEEMVNYSKGRLQISLNPPTKKDAIVSIERATAFKNWLNK</sequence>
<evidence type="ECO:0000313" key="4">
    <source>
        <dbReference type="EMBL" id="SMD35871.1"/>
    </source>
</evidence>
<dbReference type="Pfam" id="PF00072">
    <property type="entry name" value="Response_reg"/>
    <property type="match status" value="1"/>
</dbReference>
<dbReference type="GO" id="GO:0003677">
    <property type="term" value="F:DNA binding"/>
    <property type="evidence" value="ECO:0007669"/>
    <property type="project" value="InterPro"/>
</dbReference>